<dbReference type="AlphaFoldDB" id="A0A1W1CZI1"/>
<evidence type="ECO:0000313" key="7">
    <source>
        <dbReference type="EMBL" id="SFV71286.1"/>
    </source>
</evidence>
<dbReference type="EMBL" id="FPHM01000225">
    <property type="protein sequence ID" value="SFV71286.1"/>
    <property type="molecule type" value="Genomic_DNA"/>
</dbReference>
<dbReference type="GO" id="GO:0006508">
    <property type="term" value="P:proteolysis"/>
    <property type="evidence" value="ECO:0007669"/>
    <property type="project" value="UniProtKB-KW"/>
</dbReference>
<feature type="transmembrane region" description="Helical" evidence="5">
    <location>
        <begin position="32"/>
        <end position="49"/>
    </location>
</feature>
<dbReference type="CDD" id="cd07023">
    <property type="entry name" value="S49_Sppa_N_C"/>
    <property type="match status" value="1"/>
</dbReference>
<keyword evidence="5" id="KW-1133">Transmembrane helix</keyword>
<comment type="similarity">
    <text evidence="1">Belongs to the peptidase S49 family.</text>
</comment>
<dbReference type="EC" id="3.4.21.-" evidence="7"/>
<keyword evidence="3 7" id="KW-0378">Hydrolase</keyword>
<keyword evidence="5" id="KW-0472">Membrane</keyword>
<organism evidence="7">
    <name type="scientific">hydrothermal vent metagenome</name>
    <dbReference type="NCBI Taxonomy" id="652676"/>
    <lineage>
        <taxon>unclassified sequences</taxon>
        <taxon>metagenomes</taxon>
        <taxon>ecological metagenomes</taxon>
    </lineage>
</organism>
<dbReference type="NCBIfam" id="TIGR00706">
    <property type="entry name" value="SppA_dom"/>
    <property type="match status" value="1"/>
</dbReference>
<dbReference type="SUPFAM" id="SSF52096">
    <property type="entry name" value="ClpP/crotonase"/>
    <property type="match status" value="1"/>
</dbReference>
<reference evidence="7" key="1">
    <citation type="submission" date="2016-10" db="EMBL/GenBank/DDBJ databases">
        <authorList>
            <person name="de Groot N.N."/>
        </authorList>
    </citation>
    <scope>NUCLEOTIDE SEQUENCE</scope>
</reference>
<evidence type="ECO:0000259" key="6">
    <source>
        <dbReference type="Pfam" id="PF01343"/>
    </source>
</evidence>
<proteinExistence type="inferred from homology"/>
<dbReference type="PANTHER" id="PTHR42987:SF7">
    <property type="entry name" value="SIGNAL PEPTIDE PEPTIDASE SPPA-RELATED"/>
    <property type="match status" value="1"/>
</dbReference>
<dbReference type="Pfam" id="PF01343">
    <property type="entry name" value="Peptidase_S49"/>
    <property type="match status" value="1"/>
</dbReference>
<dbReference type="GO" id="GO:0008236">
    <property type="term" value="F:serine-type peptidase activity"/>
    <property type="evidence" value="ECO:0007669"/>
    <property type="project" value="UniProtKB-KW"/>
</dbReference>
<feature type="domain" description="Peptidase S49" evidence="6">
    <location>
        <begin position="122"/>
        <end position="270"/>
    </location>
</feature>
<dbReference type="InterPro" id="IPR002142">
    <property type="entry name" value="Peptidase_S49"/>
</dbReference>
<dbReference type="PANTHER" id="PTHR42987">
    <property type="entry name" value="PEPTIDASE S49"/>
    <property type="match status" value="1"/>
</dbReference>
<dbReference type="Gene3D" id="3.90.226.10">
    <property type="entry name" value="2-enoyl-CoA Hydratase, Chain A, domain 1"/>
    <property type="match status" value="1"/>
</dbReference>
<evidence type="ECO:0000256" key="4">
    <source>
        <dbReference type="ARBA" id="ARBA00022825"/>
    </source>
</evidence>
<evidence type="ECO:0000256" key="1">
    <source>
        <dbReference type="ARBA" id="ARBA00008683"/>
    </source>
</evidence>
<keyword evidence="5" id="KW-0812">Transmembrane</keyword>
<gene>
    <name evidence="7" type="ORF">MNB_SV-13-1520</name>
</gene>
<accession>A0A1W1CZI1</accession>
<evidence type="ECO:0000256" key="3">
    <source>
        <dbReference type="ARBA" id="ARBA00022801"/>
    </source>
</evidence>
<keyword evidence="4" id="KW-0720">Serine protease</keyword>
<dbReference type="InterPro" id="IPR029045">
    <property type="entry name" value="ClpP/crotonase-like_dom_sf"/>
</dbReference>
<sequence>MKIFGFGNEEETAVLENKKVTWDLVSAKIKTSMFFVAIIAEVAILLFLAKSYGLLGENIPVGNKIAVVDFNEPVTQKFVNKIIKAMDKVKKDKEYNEVLFIMNSPGGSPTASEELSEYLKDYQKEKNVTMYIQAIAASGGYYIASAIKPLIANKNAIVGSIGVILPHYSFKKLAETIGIEEDDLSSGKYKKPISLFSKVSEEDKKYLKEQLLTPTYHNFIDAVAVNRGIKKEILLPYTEGKIYIANAKAIKNILVDEISVLHKVKVKIKKRLAKKVSFVNILPSDKVGFLKDKIEFNFSLDSGFDEGLR</sequence>
<evidence type="ECO:0000256" key="5">
    <source>
        <dbReference type="SAM" id="Phobius"/>
    </source>
</evidence>
<dbReference type="InterPro" id="IPR004635">
    <property type="entry name" value="Pept_S49_SppA"/>
</dbReference>
<name>A0A1W1CZI1_9ZZZZ</name>
<dbReference type="InterPro" id="IPR047272">
    <property type="entry name" value="S49_SppA_C"/>
</dbReference>
<keyword evidence="2 7" id="KW-0645">Protease</keyword>
<protein>
    <submittedName>
        <fullName evidence="7">Protease IV</fullName>
        <ecNumber evidence="7">3.4.21.-</ecNumber>
    </submittedName>
</protein>
<evidence type="ECO:0000256" key="2">
    <source>
        <dbReference type="ARBA" id="ARBA00022670"/>
    </source>
</evidence>